<evidence type="ECO:0000313" key="1">
    <source>
        <dbReference type="EMBL" id="GFQ85497.1"/>
    </source>
</evidence>
<protein>
    <recommendedName>
        <fullName evidence="3">ISXO2-like transposase domain-containing protein</fullName>
    </recommendedName>
</protein>
<dbReference type="Proteomes" id="UP000887116">
    <property type="component" value="Unassembled WGS sequence"/>
</dbReference>
<evidence type="ECO:0000313" key="2">
    <source>
        <dbReference type="Proteomes" id="UP000887116"/>
    </source>
</evidence>
<reference evidence="1" key="1">
    <citation type="submission" date="2020-07" db="EMBL/GenBank/DDBJ databases">
        <title>Multicomponent nature underlies the extraordinary mechanical properties of spider dragline silk.</title>
        <authorList>
            <person name="Kono N."/>
            <person name="Nakamura H."/>
            <person name="Mori M."/>
            <person name="Yoshida Y."/>
            <person name="Ohtoshi R."/>
            <person name="Malay A.D."/>
            <person name="Moran D.A.P."/>
            <person name="Tomita M."/>
            <person name="Numata K."/>
            <person name="Arakawa K."/>
        </authorList>
    </citation>
    <scope>NUCLEOTIDE SEQUENCE</scope>
</reference>
<keyword evidence="2" id="KW-1185">Reference proteome</keyword>
<organism evidence="1 2">
    <name type="scientific">Trichonephila clavata</name>
    <name type="common">Joro spider</name>
    <name type="synonym">Nephila clavata</name>
    <dbReference type="NCBI Taxonomy" id="2740835"/>
    <lineage>
        <taxon>Eukaryota</taxon>
        <taxon>Metazoa</taxon>
        <taxon>Ecdysozoa</taxon>
        <taxon>Arthropoda</taxon>
        <taxon>Chelicerata</taxon>
        <taxon>Arachnida</taxon>
        <taxon>Araneae</taxon>
        <taxon>Araneomorphae</taxon>
        <taxon>Entelegynae</taxon>
        <taxon>Araneoidea</taxon>
        <taxon>Nephilidae</taxon>
        <taxon>Trichonephila</taxon>
    </lineage>
</organism>
<accession>A0A8X6FPR4</accession>
<gene>
    <name evidence="1" type="ORF">TNCT_357421</name>
</gene>
<name>A0A8X6FPR4_TRICU</name>
<evidence type="ECO:0008006" key="3">
    <source>
        <dbReference type="Google" id="ProtNLM"/>
    </source>
</evidence>
<dbReference type="AlphaFoldDB" id="A0A8X6FPR4"/>
<proteinExistence type="predicted"/>
<sequence length="107" mass="11905">MGRCFLVAVHDWTAETFLGLIESRTTVISDCWESYERLSERGYNQFVEGSNLLILRPAHIQKLSKLPGVTSKLPCLNTIEKEDLKDMSPGTCSGKFGSKGGPFHQIS</sequence>
<dbReference type="EMBL" id="BMAO01032887">
    <property type="protein sequence ID" value="GFQ85497.1"/>
    <property type="molecule type" value="Genomic_DNA"/>
</dbReference>
<dbReference type="OrthoDB" id="6611384at2759"/>
<comment type="caution">
    <text evidence="1">The sequence shown here is derived from an EMBL/GenBank/DDBJ whole genome shotgun (WGS) entry which is preliminary data.</text>
</comment>